<feature type="compositionally biased region" description="Basic and acidic residues" evidence="1">
    <location>
        <begin position="1"/>
        <end position="13"/>
    </location>
</feature>
<evidence type="ECO:0008006" key="4">
    <source>
        <dbReference type="Google" id="ProtNLM"/>
    </source>
</evidence>
<keyword evidence="3" id="KW-1185">Reference proteome</keyword>
<dbReference type="PANTHER" id="PTHR39217">
    <property type="match status" value="1"/>
</dbReference>
<dbReference type="EMBL" id="WIAO01000003">
    <property type="protein sequence ID" value="MQM24716.1"/>
    <property type="molecule type" value="Genomic_DNA"/>
</dbReference>
<evidence type="ECO:0000256" key="1">
    <source>
        <dbReference type="SAM" id="MobiDB-lite"/>
    </source>
</evidence>
<dbReference type="SUPFAM" id="SSF56059">
    <property type="entry name" value="Glutathione synthetase ATP-binding domain-like"/>
    <property type="match status" value="1"/>
</dbReference>
<accession>A0A6L5G4Z3</accession>
<name>A0A6L5G4Z3_9ACTN</name>
<dbReference type="RefSeq" id="WP_153023906.1">
    <property type="nucleotide sequence ID" value="NZ_WIAO01000003.1"/>
</dbReference>
<protein>
    <recommendedName>
        <fullName evidence="4">ATP-grasp domain-containing protein</fullName>
    </recommendedName>
</protein>
<reference evidence="2 3" key="1">
    <citation type="submission" date="2019-10" db="EMBL/GenBank/DDBJ databases">
        <title>Glycomyces albidus sp. nov., a novel actinomycete isolated from rhizosphere soil of wheat (Triticum aestivum L.).</title>
        <authorList>
            <person name="Qian L."/>
        </authorList>
    </citation>
    <scope>NUCLEOTIDE SEQUENCE [LARGE SCALE GENOMIC DNA]</scope>
    <source>
        <strain evidence="2 3">NEAU-7082</strain>
    </source>
</reference>
<proteinExistence type="predicted"/>
<dbReference type="Proteomes" id="UP000477750">
    <property type="component" value="Unassembled WGS sequence"/>
</dbReference>
<evidence type="ECO:0000313" key="3">
    <source>
        <dbReference type="Proteomes" id="UP000477750"/>
    </source>
</evidence>
<dbReference type="InterPro" id="IPR053191">
    <property type="entry name" value="DcsG_Biosynth_Enzyme"/>
</dbReference>
<comment type="caution">
    <text evidence="2">The sequence shown here is derived from an EMBL/GenBank/DDBJ whole genome shotgun (WGS) entry which is preliminary data.</text>
</comment>
<organism evidence="2 3">
    <name type="scientific">Glycomyces albidus</name>
    <dbReference type="NCBI Taxonomy" id="2656774"/>
    <lineage>
        <taxon>Bacteria</taxon>
        <taxon>Bacillati</taxon>
        <taxon>Actinomycetota</taxon>
        <taxon>Actinomycetes</taxon>
        <taxon>Glycomycetales</taxon>
        <taxon>Glycomycetaceae</taxon>
        <taxon>Glycomyces</taxon>
    </lineage>
</organism>
<feature type="compositionally biased region" description="Low complexity" evidence="1">
    <location>
        <begin position="16"/>
        <end position="27"/>
    </location>
</feature>
<dbReference type="PANTHER" id="PTHR39217:SF1">
    <property type="entry name" value="GLUTATHIONE SYNTHETASE"/>
    <property type="match status" value="1"/>
</dbReference>
<feature type="region of interest" description="Disordered" evidence="1">
    <location>
        <begin position="1"/>
        <end position="27"/>
    </location>
</feature>
<dbReference type="AlphaFoldDB" id="A0A6L5G4Z3"/>
<sequence>MPNRHPEAADTERTQGGTAAAPAATGAAGGPAAKRIAIATCAALPDGFEDDREAVALLGGRYAAWNDDGVDWQGFDRVLIRSTWDYTSNRTEFVRWAHSVGAGRLLNAPALVEWNSDKSYLREIDAPTVPTTFVGPGDPVPGLQGEVVVKPTVSAGAVDTGRFSPSHHDRARDLVQRITDSGRTAMIQPYLDGIGTKGETALVFIDGELSHVLHKKPVLRPNEIAPLAEAVGSVVAAAAMFDPDLVTAGKAESAQIAVAERVVGQVADRFGVPTFARVDLVPGPDGEPILLELEAVEPCLYLDTAPGAAARLADAVLRS</sequence>
<evidence type="ECO:0000313" key="2">
    <source>
        <dbReference type="EMBL" id="MQM24716.1"/>
    </source>
</evidence>
<gene>
    <name evidence="2" type="ORF">GFD30_03840</name>
</gene>